<name>A0A6A8DK93_9BACI</name>
<dbReference type="EMBL" id="WJNG01000014">
    <property type="protein sequence ID" value="MRH44179.1"/>
    <property type="molecule type" value="Genomic_DNA"/>
</dbReference>
<feature type="transmembrane region" description="Helical" evidence="1">
    <location>
        <begin position="99"/>
        <end position="120"/>
    </location>
</feature>
<dbReference type="OrthoDB" id="2705958at2"/>
<gene>
    <name evidence="2" type="ORF">GH741_16170</name>
</gene>
<evidence type="ECO:0000313" key="3">
    <source>
        <dbReference type="Proteomes" id="UP000799092"/>
    </source>
</evidence>
<dbReference type="AlphaFoldDB" id="A0A6A8DK93"/>
<accession>A0A6A8DK93</accession>
<organism evidence="2 3">
    <name type="scientific">Aquibacillus halophilus</name>
    <dbReference type="NCBI Taxonomy" id="930132"/>
    <lineage>
        <taxon>Bacteria</taxon>
        <taxon>Bacillati</taxon>
        <taxon>Bacillota</taxon>
        <taxon>Bacilli</taxon>
        <taxon>Bacillales</taxon>
        <taxon>Bacillaceae</taxon>
        <taxon>Aquibacillus</taxon>
    </lineage>
</organism>
<proteinExistence type="predicted"/>
<keyword evidence="1" id="KW-1133">Transmembrane helix</keyword>
<feature type="transmembrane region" description="Helical" evidence="1">
    <location>
        <begin position="31"/>
        <end position="49"/>
    </location>
</feature>
<dbReference type="RefSeq" id="WP_153737788.1">
    <property type="nucleotide sequence ID" value="NZ_WJNG01000014.1"/>
</dbReference>
<comment type="caution">
    <text evidence="2">The sequence shown here is derived from an EMBL/GenBank/DDBJ whole genome shotgun (WGS) entry which is preliminary data.</text>
</comment>
<evidence type="ECO:0000313" key="2">
    <source>
        <dbReference type="EMBL" id="MRH44179.1"/>
    </source>
</evidence>
<keyword evidence="1" id="KW-0812">Transmembrane</keyword>
<feature type="transmembrane region" description="Helical" evidence="1">
    <location>
        <begin position="69"/>
        <end position="93"/>
    </location>
</feature>
<protein>
    <submittedName>
        <fullName evidence="2">Uncharacterized protein</fullName>
    </submittedName>
</protein>
<keyword evidence="1" id="KW-0472">Membrane</keyword>
<keyword evidence="3" id="KW-1185">Reference proteome</keyword>
<reference evidence="2" key="1">
    <citation type="submission" date="2019-11" db="EMBL/GenBank/DDBJ databases">
        <authorList>
            <person name="Li J."/>
        </authorList>
    </citation>
    <scope>NUCLEOTIDE SEQUENCE</scope>
    <source>
        <strain evidence="2">B6B</strain>
    </source>
</reference>
<evidence type="ECO:0000256" key="1">
    <source>
        <dbReference type="SAM" id="Phobius"/>
    </source>
</evidence>
<sequence length="128" mass="15089">MNICLFLGGILLTLTYHVFHWGWIDFIWERVTEIPSIIIMVYFLFWGLLGYEIGKEFGPRGRKLLQKTFFFCVAPNIILMALTIFRLIPYQWFQPLLSFPFIISCVIFTGLLYPVSWLGYHWGKKASV</sequence>
<dbReference type="Proteomes" id="UP000799092">
    <property type="component" value="Unassembled WGS sequence"/>
</dbReference>